<dbReference type="Gene3D" id="3.40.50.720">
    <property type="entry name" value="NAD(P)-binding Rossmann-like Domain"/>
    <property type="match status" value="1"/>
</dbReference>
<dbReference type="InterPro" id="IPR036291">
    <property type="entry name" value="NAD(P)-bd_dom_sf"/>
</dbReference>
<dbReference type="NCBIfam" id="NF004649">
    <property type="entry name" value="PRK05993.1"/>
    <property type="match status" value="1"/>
</dbReference>
<dbReference type="SUPFAM" id="SSF51735">
    <property type="entry name" value="NAD(P)-binding Rossmann-fold domains"/>
    <property type="match status" value="1"/>
</dbReference>
<dbReference type="PRINTS" id="PR00081">
    <property type="entry name" value="GDHRDH"/>
</dbReference>
<dbReference type="InterPro" id="IPR020904">
    <property type="entry name" value="Sc_DH/Rdtase_CS"/>
</dbReference>
<gene>
    <name evidence="3" type="ORF">MAGMO_3761</name>
</gene>
<reference evidence="3" key="1">
    <citation type="submission" date="2015-04" db="EMBL/GenBank/DDBJ databases">
        <authorList>
            <person name="Syromyatnikov M.Y."/>
            <person name="Popov V.N."/>
        </authorList>
    </citation>
    <scope>NUCLEOTIDE SEQUENCE</scope>
    <source>
        <strain evidence="3">MO-1</strain>
    </source>
</reference>
<evidence type="ECO:0000256" key="2">
    <source>
        <dbReference type="ARBA" id="ARBA00023002"/>
    </source>
</evidence>
<name>A0A1S7LLZ4_MAGMO</name>
<dbReference type="EC" id="1.1.1.105" evidence="3"/>
<dbReference type="PROSITE" id="PS00061">
    <property type="entry name" value="ADH_SHORT"/>
    <property type="match status" value="1"/>
</dbReference>
<accession>A0A1S7LLZ4</accession>
<dbReference type="AlphaFoldDB" id="A0A1S7LLZ4"/>
<dbReference type="CDD" id="cd05374">
    <property type="entry name" value="17beta-HSD-like_SDR_c"/>
    <property type="match status" value="1"/>
</dbReference>
<dbReference type="PANTHER" id="PTHR44169">
    <property type="entry name" value="NADPH-DEPENDENT 1-ACYLDIHYDROXYACETONE PHOSPHATE REDUCTASE"/>
    <property type="match status" value="1"/>
</dbReference>
<keyword evidence="2 3" id="KW-0560">Oxidoreductase</keyword>
<dbReference type="PANTHER" id="PTHR44169:SF6">
    <property type="entry name" value="NADPH-DEPENDENT 1-ACYLDIHYDROXYACETONE PHOSPHATE REDUCTASE"/>
    <property type="match status" value="1"/>
</dbReference>
<evidence type="ECO:0000256" key="1">
    <source>
        <dbReference type="ARBA" id="ARBA00006484"/>
    </source>
</evidence>
<evidence type="ECO:0000313" key="3">
    <source>
        <dbReference type="EMBL" id="CRH07890.1"/>
    </source>
</evidence>
<dbReference type="EMBL" id="LO017727">
    <property type="protein sequence ID" value="CRH07890.1"/>
    <property type="molecule type" value="Genomic_DNA"/>
</dbReference>
<protein>
    <submittedName>
        <fullName evidence="3">Putative oxidoreductase with NAD(P)-binding Rossmann-fold domain</fullName>
        <ecNumber evidence="3">1.1.1.105</ecNumber>
    </submittedName>
</protein>
<dbReference type="InterPro" id="IPR002347">
    <property type="entry name" value="SDR_fam"/>
</dbReference>
<dbReference type="Pfam" id="PF00106">
    <property type="entry name" value="adh_short"/>
    <property type="match status" value="1"/>
</dbReference>
<comment type="similarity">
    <text evidence="1">Belongs to the short-chain dehydrogenases/reductases (SDR) family.</text>
</comment>
<proteinExistence type="inferred from homology"/>
<sequence length="283" mass="31277">MPTAQLTELSQRAVLITGCSTGIGACVAQGLKDRGYPVYATARQQKDVDRLKQDGFDAHLLDLTKPESIDSALNAILDSTGGNLYGLFNNGAYAQPGAVEDLSPSCIREQFETNLFSWHDLTCKVLPIMRKQGYGRIIQNSSILGFTALKYRGAYNASKFALEGLSDTLRLELKGTNIHISLVEPGPIHSKINANALAAFHRHIDVTKSAHREAYATQLPRLEDKNHVPFKLPPEAVLKKVIHALESSHPKRRYPVTFPTHLFAVLNRLLPTSWLDAIQIRVS</sequence>
<organism evidence="3">
    <name type="scientific">Magnetococcus massalia (strain MO-1)</name>
    <dbReference type="NCBI Taxonomy" id="451514"/>
    <lineage>
        <taxon>Bacteria</taxon>
        <taxon>Pseudomonadati</taxon>
        <taxon>Pseudomonadota</taxon>
        <taxon>Magnetococcia</taxon>
        <taxon>Magnetococcales</taxon>
        <taxon>Magnetococcaceae</taxon>
        <taxon>Magnetococcus</taxon>
    </lineage>
</organism>
<dbReference type="GO" id="GO:0004745">
    <property type="term" value="F:all-trans-retinol dehydrogenase (NAD+) activity"/>
    <property type="evidence" value="ECO:0007669"/>
    <property type="project" value="UniProtKB-EC"/>
</dbReference>